<gene>
    <name evidence="3" type="ORF">F2Z09_11945</name>
    <name evidence="2" type="ORF">F2Z22_14130</name>
</gene>
<dbReference type="Proteomes" id="UP000421791">
    <property type="component" value="Unassembled WGS sequence"/>
</dbReference>
<evidence type="ECO:0000313" key="4">
    <source>
        <dbReference type="Proteomes" id="UP000421791"/>
    </source>
</evidence>
<dbReference type="InterPro" id="IPR017850">
    <property type="entry name" value="Alkaline_phosphatase_core_sf"/>
</dbReference>
<proteinExistence type="predicted"/>
<dbReference type="Proteomes" id="UP000440198">
    <property type="component" value="Unassembled WGS sequence"/>
</dbReference>
<dbReference type="RefSeq" id="WP_149923791.1">
    <property type="nucleotide sequence ID" value="NZ_VWAF01000022.1"/>
</dbReference>
<organism evidence="2 4">
    <name type="scientific">Bacteroides finegoldii</name>
    <dbReference type="NCBI Taxonomy" id="338188"/>
    <lineage>
        <taxon>Bacteria</taxon>
        <taxon>Pseudomonadati</taxon>
        <taxon>Bacteroidota</taxon>
        <taxon>Bacteroidia</taxon>
        <taxon>Bacteroidales</taxon>
        <taxon>Bacteroidaceae</taxon>
        <taxon>Bacteroides</taxon>
    </lineage>
</organism>
<evidence type="ECO:0000313" key="3">
    <source>
        <dbReference type="EMBL" id="KAA5256406.1"/>
    </source>
</evidence>
<evidence type="ECO:0000313" key="5">
    <source>
        <dbReference type="Proteomes" id="UP000440198"/>
    </source>
</evidence>
<dbReference type="EMBL" id="VWAG01000020">
    <property type="protein sequence ID" value="KAA5256406.1"/>
    <property type="molecule type" value="Genomic_DNA"/>
</dbReference>
<accession>A0A7J4YMD3</accession>
<name>A0A7J4YMD3_9BACE</name>
<sequence>MTDGGIRVPMIIKWGDRIKAGSVEQHIGAFYDFMPTFADLLGVDVDKTDGISLLPVITGSGEQKAHEFLYWEHQGNVAIRMGDWKAIRTGLLKDKDAPLKLYNISSDVAEVNDVAALNPEIAAKAMEIMKREHTVNHNYPLYASERKK</sequence>
<dbReference type="AlphaFoldDB" id="A0A7J4YMD3"/>
<protein>
    <recommendedName>
        <fullName evidence="1">N-sulphoglucosamine sulphohydrolase C-terminal domain-containing protein</fullName>
    </recommendedName>
</protein>
<feature type="domain" description="N-sulphoglucosamine sulphohydrolase C-terminal" evidence="1">
    <location>
        <begin position="1"/>
        <end position="116"/>
    </location>
</feature>
<dbReference type="Pfam" id="PF16347">
    <property type="entry name" value="SGSH_C"/>
    <property type="match status" value="1"/>
</dbReference>
<dbReference type="InterPro" id="IPR052701">
    <property type="entry name" value="GAG_Ulvan_Degrading_Sulfatases"/>
</dbReference>
<evidence type="ECO:0000259" key="1">
    <source>
        <dbReference type="Pfam" id="PF16347"/>
    </source>
</evidence>
<dbReference type="PANTHER" id="PTHR43751:SF3">
    <property type="entry name" value="SULFATASE N-TERMINAL DOMAIN-CONTAINING PROTEIN"/>
    <property type="match status" value="1"/>
</dbReference>
<reference evidence="4 5" key="1">
    <citation type="journal article" date="2019" name="Nat. Med.">
        <title>A library of human gut bacterial isolates paired with longitudinal multiomics data enables mechanistic microbiome research.</title>
        <authorList>
            <person name="Poyet M."/>
            <person name="Groussin M."/>
            <person name="Gibbons S.M."/>
            <person name="Avila-Pacheco J."/>
            <person name="Jiang X."/>
            <person name="Kearney S.M."/>
            <person name="Perrotta A.R."/>
            <person name="Berdy B."/>
            <person name="Zhao S."/>
            <person name="Lieberman T.D."/>
            <person name="Swanson P.K."/>
            <person name="Smith M."/>
            <person name="Roesemann S."/>
            <person name="Alexander J.E."/>
            <person name="Rich S.A."/>
            <person name="Livny J."/>
            <person name="Vlamakis H."/>
            <person name="Clish C."/>
            <person name="Bullock K."/>
            <person name="Deik A."/>
            <person name="Scott J."/>
            <person name="Pierce K.A."/>
            <person name="Xavier R.J."/>
            <person name="Alm E.J."/>
        </authorList>
    </citation>
    <scope>NUCLEOTIDE SEQUENCE [LARGE SCALE GENOMIC DNA]</scope>
    <source>
        <strain evidence="3 5">BIOML-A2</strain>
        <strain evidence="2 4">BIOML-A6</strain>
    </source>
</reference>
<dbReference type="SUPFAM" id="SSF53649">
    <property type="entry name" value="Alkaline phosphatase-like"/>
    <property type="match status" value="1"/>
</dbReference>
<dbReference type="Gene3D" id="3.40.720.10">
    <property type="entry name" value="Alkaline Phosphatase, subunit A"/>
    <property type="match status" value="1"/>
</dbReference>
<comment type="caution">
    <text evidence="2">The sequence shown here is derived from an EMBL/GenBank/DDBJ whole genome shotgun (WGS) entry which is preliminary data.</text>
</comment>
<dbReference type="PANTHER" id="PTHR43751">
    <property type="entry name" value="SULFATASE"/>
    <property type="match status" value="1"/>
</dbReference>
<dbReference type="EMBL" id="VWAK01000024">
    <property type="protein sequence ID" value="KAA5229425.1"/>
    <property type="molecule type" value="Genomic_DNA"/>
</dbReference>
<keyword evidence="5" id="KW-1185">Reference proteome</keyword>
<dbReference type="InterPro" id="IPR032506">
    <property type="entry name" value="SGSH_C"/>
</dbReference>
<dbReference type="Gene3D" id="3.30.1120.10">
    <property type="match status" value="1"/>
</dbReference>
<evidence type="ECO:0000313" key="2">
    <source>
        <dbReference type="EMBL" id="KAA5229425.1"/>
    </source>
</evidence>